<dbReference type="AlphaFoldDB" id="A0A915ERG6"/>
<keyword evidence="2" id="KW-0645">Protease</keyword>
<dbReference type="WBParaSite" id="jg8167">
    <property type="protein sequence ID" value="jg8167"/>
    <property type="gene ID" value="jg8167"/>
</dbReference>
<dbReference type="InterPro" id="IPR038765">
    <property type="entry name" value="Papain-like_cys_pep_sf"/>
</dbReference>
<evidence type="ECO:0000259" key="4">
    <source>
        <dbReference type="Pfam" id="PF02902"/>
    </source>
</evidence>
<dbReference type="Proteomes" id="UP000887574">
    <property type="component" value="Unplaced"/>
</dbReference>
<dbReference type="Gene3D" id="1.10.418.20">
    <property type="match status" value="1"/>
</dbReference>
<protein>
    <submittedName>
        <fullName evidence="6">Ubiquitin-like protease family profile domain-containing protein</fullName>
    </submittedName>
</protein>
<dbReference type="InterPro" id="IPR003653">
    <property type="entry name" value="Peptidase_C48_C"/>
</dbReference>
<accession>A0A915ERG6</accession>
<organism evidence="5 6">
    <name type="scientific">Ditylenchus dipsaci</name>
    <dbReference type="NCBI Taxonomy" id="166011"/>
    <lineage>
        <taxon>Eukaryota</taxon>
        <taxon>Metazoa</taxon>
        <taxon>Ecdysozoa</taxon>
        <taxon>Nematoda</taxon>
        <taxon>Chromadorea</taxon>
        <taxon>Rhabditida</taxon>
        <taxon>Tylenchina</taxon>
        <taxon>Tylenchomorpha</taxon>
        <taxon>Sphaerularioidea</taxon>
        <taxon>Anguinidae</taxon>
        <taxon>Anguininae</taxon>
        <taxon>Ditylenchus</taxon>
    </lineage>
</organism>
<dbReference type="GO" id="GO:0008234">
    <property type="term" value="F:cysteine-type peptidase activity"/>
    <property type="evidence" value="ECO:0007669"/>
    <property type="project" value="InterPro"/>
</dbReference>
<dbReference type="GO" id="GO:0006508">
    <property type="term" value="P:proteolysis"/>
    <property type="evidence" value="ECO:0007669"/>
    <property type="project" value="UniProtKB-KW"/>
</dbReference>
<evidence type="ECO:0000256" key="2">
    <source>
        <dbReference type="ARBA" id="ARBA00022670"/>
    </source>
</evidence>
<evidence type="ECO:0000313" key="6">
    <source>
        <dbReference type="WBParaSite" id="jg8167"/>
    </source>
</evidence>
<keyword evidence="3" id="KW-0378">Hydrolase</keyword>
<keyword evidence="5" id="KW-1185">Reference proteome</keyword>
<dbReference type="Pfam" id="PF02902">
    <property type="entry name" value="Peptidase_C48"/>
    <property type="match status" value="1"/>
</dbReference>
<sequence>MKEINWSNNDVVELLQQLKNKKVKYNNVAAYFMEKYNKKCTQKTIYNHLSKEAAVNTYFSQLDFVPLQTKFSNRMIALKETPNIGCGKRSRIAFLHALILLIPKPIFEAFHCDYEKAEMNAATKASGLKKAKLCLFHFSKAILMDKTIAMQQNGYDCGLFLCRFAEIASRLSQVNCVQQDMNRFRSKWLWKWRLERCTKIEIISIVMFI</sequence>
<evidence type="ECO:0000256" key="1">
    <source>
        <dbReference type="ARBA" id="ARBA00005234"/>
    </source>
</evidence>
<dbReference type="SUPFAM" id="SSF54001">
    <property type="entry name" value="Cysteine proteinases"/>
    <property type="match status" value="1"/>
</dbReference>
<reference evidence="6" key="1">
    <citation type="submission" date="2022-11" db="UniProtKB">
        <authorList>
            <consortium name="WormBaseParasite"/>
        </authorList>
    </citation>
    <scope>IDENTIFICATION</scope>
</reference>
<name>A0A915ERG6_9BILA</name>
<evidence type="ECO:0000256" key="3">
    <source>
        <dbReference type="ARBA" id="ARBA00022801"/>
    </source>
</evidence>
<proteinExistence type="inferred from homology"/>
<comment type="similarity">
    <text evidence="1">Belongs to the peptidase C48 family.</text>
</comment>
<evidence type="ECO:0000313" key="5">
    <source>
        <dbReference type="Proteomes" id="UP000887574"/>
    </source>
</evidence>
<feature type="domain" description="Ubiquitin-like protease family profile" evidence="4">
    <location>
        <begin position="143"/>
        <end position="188"/>
    </location>
</feature>